<name>X0Y7J0_9ZZZZ</name>
<dbReference type="EMBL" id="BARS01050842">
    <property type="protein sequence ID" value="GAG51844.1"/>
    <property type="molecule type" value="Genomic_DNA"/>
</dbReference>
<keyword evidence="1" id="KW-0233">DNA recombination</keyword>
<organism evidence="3">
    <name type="scientific">marine sediment metagenome</name>
    <dbReference type="NCBI Taxonomy" id="412755"/>
    <lineage>
        <taxon>unclassified sequences</taxon>
        <taxon>metagenomes</taxon>
        <taxon>ecological metagenomes</taxon>
    </lineage>
</organism>
<dbReference type="CDD" id="cd00397">
    <property type="entry name" value="DNA_BRE_C"/>
    <property type="match status" value="1"/>
</dbReference>
<dbReference type="Gene3D" id="1.10.443.10">
    <property type="entry name" value="Intergrase catalytic core"/>
    <property type="match status" value="1"/>
</dbReference>
<dbReference type="PROSITE" id="PS51898">
    <property type="entry name" value="TYR_RECOMBINASE"/>
    <property type="match status" value="1"/>
</dbReference>
<evidence type="ECO:0000259" key="2">
    <source>
        <dbReference type="PROSITE" id="PS51898"/>
    </source>
</evidence>
<dbReference type="Pfam" id="PF00589">
    <property type="entry name" value="Phage_integrase"/>
    <property type="match status" value="1"/>
</dbReference>
<proteinExistence type="predicted"/>
<protein>
    <recommendedName>
        <fullName evidence="2">Tyr recombinase domain-containing protein</fullName>
    </recommendedName>
</protein>
<reference evidence="3" key="1">
    <citation type="journal article" date="2014" name="Front. Microbiol.">
        <title>High frequency of phylogenetically diverse reductive dehalogenase-homologous genes in deep subseafloor sedimentary metagenomes.</title>
        <authorList>
            <person name="Kawai M."/>
            <person name="Futagami T."/>
            <person name="Toyoda A."/>
            <person name="Takaki Y."/>
            <person name="Nishi S."/>
            <person name="Hori S."/>
            <person name="Arai W."/>
            <person name="Tsubouchi T."/>
            <person name="Morono Y."/>
            <person name="Uchiyama I."/>
            <person name="Ito T."/>
            <person name="Fujiyama A."/>
            <person name="Inagaki F."/>
            <person name="Takami H."/>
        </authorList>
    </citation>
    <scope>NUCLEOTIDE SEQUENCE</scope>
    <source>
        <strain evidence="3">Expedition CK06-06</strain>
    </source>
</reference>
<dbReference type="InterPro" id="IPR002104">
    <property type="entry name" value="Integrase_catalytic"/>
</dbReference>
<dbReference type="InterPro" id="IPR013762">
    <property type="entry name" value="Integrase-like_cat_sf"/>
</dbReference>
<feature type="domain" description="Tyr recombinase" evidence="2">
    <location>
        <begin position="1"/>
        <end position="119"/>
    </location>
</feature>
<accession>X0Y7J0</accession>
<dbReference type="GO" id="GO:0006310">
    <property type="term" value="P:DNA recombination"/>
    <property type="evidence" value="ECO:0007669"/>
    <property type="project" value="UniProtKB-KW"/>
</dbReference>
<comment type="caution">
    <text evidence="3">The sequence shown here is derived from an EMBL/GenBank/DDBJ whole genome shotgun (WGS) entry which is preliminary data.</text>
</comment>
<gene>
    <name evidence="3" type="ORF">S01H1_75833</name>
</gene>
<evidence type="ECO:0000256" key="1">
    <source>
        <dbReference type="ARBA" id="ARBA00023172"/>
    </source>
</evidence>
<sequence length="135" mass="15106">DVSAESSTIHVDGKTGPREVPISEFTRWALTGVDLPFRSCRKGRPPLTINGAGQVVRRIMRRAGVQRGSAHLLRHTFGRLYWRNGGDVFSLQRIMGHSNLATTRVYVEMDTEDLVRQHRRFSPIVRLLEVAAAGG</sequence>
<dbReference type="GO" id="GO:0015074">
    <property type="term" value="P:DNA integration"/>
    <property type="evidence" value="ECO:0007669"/>
    <property type="project" value="InterPro"/>
</dbReference>
<feature type="non-terminal residue" evidence="3">
    <location>
        <position position="1"/>
    </location>
</feature>
<dbReference type="AlphaFoldDB" id="X0Y7J0"/>
<evidence type="ECO:0000313" key="3">
    <source>
        <dbReference type="EMBL" id="GAG51844.1"/>
    </source>
</evidence>
<dbReference type="InterPro" id="IPR011010">
    <property type="entry name" value="DNA_brk_join_enz"/>
</dbReference>
<dbReference type="GO" id="GO:0003677">
    <property type="term" value="F:DNA binding"/>
    <property type="evidence" value="ECO:0007669"/>
    <property type="project" value="InterPro"/>
</dbReference>
<dbReference type="SUPFAM" id="SSF56349">
    <property type="entry name" value="DNA breaking-rejoining enzymes"/>
    <property type="match status" value="1"/>
</dbReference>